<name>A0A517WWP7_9PLAN</name>
<dbReference type="Proteomes" id="UP000318384">
    <property type="component" value="Chromosome"/>
</dbReference>
<accession>A0A517WWP7</accession>
<keyword evidence="2" id="KW-1185">Reference proteome</keyword>
<evidence type="ECO:0000313" key="1">
    <source>
        <dbReference type="EMBL" id="QDU09696.1"/>
    </source>
</evidence>
<evidence type="ECO:0000313" key="2">
    <source>
        <dbReference type="Proteomes" id="UP000318384"/>
    </source>
</evidence>
<reference evidence="1 2" key="1">
    <citation type="submission" date="2019-03" db="EMBL/GenBank/DDBJ databases">
        <title>Deep-cultivation of Planctomycetes and their phenomic and genomic characterization uncovers novel biology.</title>
        <authorList>
            <person name="Wiegand S."/>
            <person name="Jogler M."/>
            <person name="Boedeker C."/>
            <person name="Pinto D."/>
            <person name="Vollmers J."/>
            <person name="Rivas-Marin E."/>
            <person name="Kohn T."/>
            <person name="Peeters S.H."/>
            <person name="Heuer A."/>
            <person name="Rast P."/>
            <person name="Oberbeckmann S."/>
            <person name="Bunk B."/>
            <person name="Jeske O."/>
            <person name="Meyerdierks A."/>
            <person name="Storesund J.E."/>
            <person name="Kallscheuer N."/>
            <person name="Luecker S."/>
            <person name="Lage O.M."/>
            <person name="Pohl T."/>
            <person name="Merkel B.J."/>
            <person name="Hornburger P."/>
            <person name="Mueller R.-W."/>
            <person name="Bruemmer F."/>
            <person name="Labrenz M."/>
            <person name="Spormann A.M."/>
            <person name="Op den Camp H."/>
            <person name="Overmann J."/>
            <person name="Amann R."/>
            <person name="Jetten M.S.M."/>
            <person name="Mascher T."/>
            <person name="Medema M.H."/>
            <person name="Devos D.P."/>
            <person name="Kaster A.-K."/>
            <person name="Ovreas L."/>
            <person name="Rohde M."/>
            <person name="Galperin M.Y."/>
            <person name="Jogler C."/>
        </authorList>
    </citation>
    <scope>NUCLEOTIDE SEQUENCE [LARGE SCALE GENOMIC DNA]</scope>
    <source>
        <strain evidence="1 2">V202</strain>
    </source>
</reference>
<protein>
    <submittedName>
        <fullName evidence="1">Uncharacterized protein</fullName>
    </submittedName>
</protein>
<organism evidence="1 2">
    <name type="scientific">Gimesia aquarii</name>
    <dbReference type="NCBI Taxonomy" id="2527964"/>
    <lineage>
        <taxon>Bacteria</taxon>
        <taxon>Pseudomonadati</taxon>
        <taxon>Planctomycetota</taxon>
        <taxon>Planctomycetia</taxon>
        <taxon>Planctomycetales</taxon>
        <taxon>Planctomycetaceae</taxon>
        <taxon>Gimesia</taxon>
    </lineage>
</organism>
<proteinExistence type="predicted"/>
<gene>
    <name evidence="1" type="ORF">V202x_30870</name>
</gene>
<dbReference type="AlphaFoldDB" id="A0A517WWP7"/>
<dbReference type="EMBL" id="CP037422">
    <property type="protein sequence ID" value="QDU09696.1"/>
    <property type="molecule type" value="Genomic_DNA"/>
</dbReference>
<sequence length="34" mass="3975">MFTTLWSIDLYGYLNHDLSASYPTEKLLAMPLRL</sequence>